<dbReference type="EMBL" id="JYIV01000014">
    <property type="protein sequence ID" value="KJL25933.1"/>
    <property type="molecule type" value="Genomic_DNA"/>
</dbReference>
<accession>A0A0F0KYK0</accession>
<dbReference type="PATRIC" id="fig|82380.10.peg.437"/>
<sequence>MAIKRPKRHHYESEPDFLLACLRYLDAKYPGREGQRKRLAAWERWERERDPDALRDRIRELVELDEWTDNEAAEFDRLAAAWRNRARSIRPTPDTTERQES</sequence>
<gene>
    <name evidence="1" type="ORF">RN51_00440</name>
</gene>
<evidence type="ECO:0000313" key="1">
    <source>
        <dbReference type="EMBL" id="KJL25933.1"/>
    </source>
</evidence>
<dbReference type="RefSeq" id="WP_045262396.1">
    <property type="nucleotide sequence ID" value="NZ_JYIV01000014.1"/>
</dbReference>
<dbReference type="OrthoDB" id="9956918at2"/>
<comment type="caution">
    <text evidence="1">The sequence shown here is derived from an EMBL/GenBank/DDBJ whole genome shotgun (WGS) entry which is preliminary data.</text>
</comment>
<dbReference type="AlphaFoldDB" id="A0A0F0KYK0"/>
<dbReference type="Proteomes" id="UP000033725">
    <property type="component" value="Unassembled WGS sequence"/>
</dbReference>
<name>A0A0F0KYK0_9MICO</name>
<protein>
    <submittedName>
        <fullName evidence="1">Uncharacterized protein</fullName>
    </submittedName>
</protein>
<organism evidence="1 2">
    <name type="scientific">Microbacterium oxydans</name>
    <dbReference type="NCBI Taxonomy" id="82380"/>
    <lineage>
        <taxon>Bacteria</taxon>
        <taxon>Bacillati</taxon>
        <taxon>Actinomycetota</taxon>
        <taxon>Actinomycetes</taxon>
        <taxon>Micrococcales</taxon>
        <taxon>Microbacteriaceae</taxon>
        <taxon>Microbacterium</taxon>
    </lineage>
</organism>
<evidence type="ECO:0000313" key="2">
    <source>
        <dbReference type="Proteomes" id="UP000033725"/>
    </source>
</evidence>
<reference evidence="1 2" key="1">
    <citation type="submission" date="2015-02" db="EMBL/GenBank/DDBJ databases">
        <title>Draft genome sequences of ten Microbacterium spp. with emphasis on heavy metal contaminated environments.</title>
        <authorList>
            <person name="Corretto E."/>
        </authorList>
    </citation>
    <scope>NUCLEOTIDE SEQUENCE [LARGE SCALE GENOMIC DNA]</scope>
    <source>
        <strain evidence="1 2">BEL163</strain>
    </source>
</reference>
<proteinExistence type="predicted"/>